<evidence type="ECO:0000313" key="3">
    <source>
        <dbReference type="EMBL" id="PTH81061.1"/>
    </source>
</evidence>
<dbReference type="FunFam" id="3.30.70.270:FF:000001">
    <property type="entry name" value="Diguanylate cyclase domain protein"/>
    <property type="match status" value="1"/>
</dbReference>
<dbReference type="EMBL" id="PZKL01000026">
    <property type="protein sequence ID" value="PTH81061.1"/>
    <property type="molecule type" value="Genomic_DNA"/>
</dbReference>
<feature type="domain" description="GGDEF" evidence="2">
    <location>
        <begin position="194"/>
        <end position="319"/>
    </location>
</feature>
<dbReference type="Pfam" id="PF00990">
    <property type="entry name" value="GGDEF"/>
    <property type="match status" value="1"/>
</dbReference>
<dbReference type="SMART" id="SM00267">
    <property type="entry name" value="GGDEF"/>
    <property type="match status" value="1"/>
</dbReference>
<dbReference type="PROSITE" id="PS50887">
    <property type="entry name" value="GGDEF"/>
    <property type="match status" value="1"/>
</dbReference>
<dbReference type="NCBIfam" id="TIGR00254">
    <property type="entry name" value="GGDEF"/>
    <property type="match status" value="1"/>
</dbReference>
<comment type="cofactor">
    <cofactor evidence="1">
        <name>Mg(2+)</name>
        <dbReference type="ChEBI" id="CHEBI:18420"/>
    </cofactor>
</comment>
<dbReference type="Gene3D" id="3.30.70.270">
    <property type="match status" value="1"/>
</dbReference>
<gene>
    <name evidence="3" type="ORF">DAA48_10975</name>
</gene>
<dbReference type="PANTHER" id="PTHR43102:SF2">
    <property type="entry name" value="GAF DOMAIN-CONTAINING PROTEIN"/>
    <property type="match status" value="1"/>
</dbReference>
<dbReference type="SUPFAM" id="SSF55781">
    <property type="entry name" value="GAF domain-like"/>
    <property type="match status" value="1"/>
</dbReference>
<dbReference type="InterPro" id="IPR043128">
    <property type="entry name" value="Rev_trsase/Diguanyl_cyclase"/>
</dbReference>
<dbReference type="GO" id="GO:0003824">
    <property type="term" value="F:catalytic activity"/>
    <property type="evidence" value="ECO:0007669"/>
    <property type="project" value="UniProtKB-ARBA"/>
</dbReference>
<dbReference type="SUPFAM" id="SSF55073">
    <property type="entry name" value="Nucleotide cyclase"/>
    <property type="match status" value="1"/>
</dbReference>
<proteinExistence type="predicted"/>
<organism evidence="3 4">
    <name type="scientific">Aeromonas veronii</name>
    <dbReference type="NCBI Taxonomy" id="654"/>
    <lineage>
        <taxon>Bacteria</taxon>
        <taxon>Pseudomonadati</taxon>
        <taxon>Pseudomonadota</taxon>
        <taxon>Gammaproteobacteria</taxon>
        <taxon>Aeromonadales</taxon>
        <taxon>Aeromonadaceae</taxon>
        <taxon>Aeromonas</taxon>
    </lineage>
</organism>
<dbReference type="Gene3D" id="3.30.450.40">
    <property type="match status" value="1"/>
</dbReference>
<dbReference type="SMART" id="SM00065">
    <property type="entry name" value="GAF"/>
    <property type="match status" value="1"/>
</dbReference>
<accession>A0A2T4N2I9</accession>
<evidence type="ECO:0000259" key="2">
    <source>
        <dbReference type="PROSITE" id="PS50887"/>
    </source>
</evidence>
<comment type="caution">
    <text evidence="3">The sequence shown here is derived from an EMBL/GenBank/DDBJ whole genome shotgun (WGS) entry which is preliminary data.</text>
</comment>
<dbReference type="InterPro" id="IPR029787">
    <property type="entry name" value="Nucleotide_cyclase"/>
</dbReference>
<evidence type="ECO:0000256" key="1">
    <source>
        <dbReference type="ARBA" id="ARBA00001946"/>
    </source>
</evidence>
<dbReference type="InterPro" id="IPR000160">
    <property type="entry name" value="GGDEF_dom"/>
</dbReference>
<reference evidence="3 4" key="1">
    <citation type="submission" date="2018-03" db="EMBL/GenBank/DDBJ databases">
        <title>Aeromonas veronii whole genome sequencing and analysis.</title>
        <authorList>
            <person name="Xie H."/>
            <person name="Liu T."/>
            <person name="Wang K."/>
        </authorList>
    </citation>
    <scope>NUCLEOTIDE SEQUENCE [LARGE SCALE GENOMIC DNA]</scope>
    <source>
        <strain evidence="3 4">XH.VA.1</strain>
    </source>
</reference>
<dbReference type="CDD" id="cd01949">
    <property type="entry name" value="GGDEF"/>
    <property type="match status" value="1"/>
</dbReference>
<protein>
    <submittedName>
        <fullName evidence="3">GGDEF domain-containing protein</fullName>
    </submittedName>
</protein>
<dbReference type="AlphaFoldDB" id="A0A2T4N2I9"/>
<dbReference type="Pfam" id="PF01590">
    <property type="entry name" value="GAF"/>
    <property type="match status" value="1"/>
</dbReference>
<dbReference type="InterPro" id="IPR003018">
    <property type="entry name" value="GAF"/>
</dbReference>
<dbReference type="PANTHER" id="PTHR43102">
    <property type="entry name" value="SLR1143 PROTEIN"/>
    <property type="match status" value="1"/>
</dbReference>
<dbReference type="RefSeq" id="WP_107683373.1">
    <property type="nucleotide sequence ID" value="NZ_PZKL01000026.1"/>
</dbReference>
<sequence>MQSPVVPDNERLRLDALRRLAILDSPAEERFDRITRMARNMFDVPIALVSLVDENRQWFKSCCGLPVLETPRDISFCGHAILGEELFVVEDAAQDPRFSDNPLVTGEPHIRFYAGHPLEVGNGLKLGTLCIIDSKPRGFSPRDQALLADLASMVESELQAVQRATIDELTGITNRRGFMLLAEKSLKYAFRVKHPAALLFLDLNHFKLINDKFGHDIGDDALRHMAELLCRVFRDADIFARLGGDEFVVLLPGTGSEHCQRIKERLNHAIDDFNSHSGKPYQLSCSLGIVIYDASIPPDLDQLLRQADEEMYVCKGQRS</sequence>
<name>A0A2T4N2I9_AERVE</name>
<dbReference type="InterPro" id="IPR029016">
    <property type="entry name" value="GAF-like_dom_sf"/>
</dbReference>
<evidence type="ECO:0000313" key="4">
    <source>
        <dbReference type="Proteomes" id="UP000241986"/>
    </source>
</evidence>
<dbReference type="Proteomes" id="UP000241986">
    <property type="component" value="Unassembled WGS sequence"/>
</dbReference>